<protein>
    <recommendedName>
        <fullName evidence="3">ParB/Sulfiredoxin domain-containing protein</fullName>
    </recommendedName>
</protein>
<name>A0ABS3RY14_9ACTN</name>
<dbReference type="Proteomes" id="UP000680206">
    <property type="component" value="Unassembled WGS sequence"/>
</dbReference>
<organism evidence="1 2">
    <name type="scientific">Actinomadura violacea</name>
    <dbReference type="NCBI Taxonomy" id="2819934"/>
    <lineage>
        <taxon>Bacteria</taxon>
        <taxon>Bacillati</taxon>
        <taxon>Actinomycetota</taxon>
        <taxon>Actinomycetes</taxon>
        <taxon>Streptosporangiales</taxon>
        <taxon>Thermomonosporaceae</taxon>
        <taxon>Actinomadura</taxon>
    </lineage>
</organism>
<gene>
    <name evidence="1" type="ORF">J4709_28920</name>
</gene>
<evidence type="ECO:0008006" key="3">
    <source>
        <dbReference type="Google" id="ProtNLM"/>
    </source>
</evidence>
<evidence type="ECO:0000313" key="1">
    <source>
        <dbReference type="EMBL" id="MBO2461597.1"/>
    </source>
</evidence>
<proteinExistence type="predicted"/>
<keyword evidence="2" id="KW-1185">Reference proteome</keyword>
<evidence type="ECO:0000313" key="2">
    <source>
        <dbReference type="Proteomes" id="UP000680206"/>
    </source>
</evidence>
<comment type="caution">
    <text evidence="1">The sequence shown here is derived from an EMBL/GenBank/DDBJ whole genome shotgun (WGS) entry which is preliminary data.</text>
</comment>
<accession>A0ABS3RY14</accession>
<dbReference type="RefSeq" id="WP_208244952.1">
    <property type="nucleotide sequence ID" value="NZ_JAGEPF010000018.1"/>
</dbReference>
<sequence length="259" mass="27824">MDSTSPDVTGPGEGRRIDYVPLDDIAGTDGNPKAHDIGSVIRSICALGYTAPAVLDERTEQLVIGNGRLEALRIIRAYVNGDDVPDKYEPVFSEKPVKDGLTGGNGLARHPDGVRLDSEGTWLVPLVRGWASADDEQARAAVIADNQLTVIGGWDDRALAEWLDDIAADNPDMLEVAGFTREALDDMLAAIAPPPDLDALADEYGDPDDSDLWPILRIKVPPHVRNTFYSLTENAGGTEDSTRFIHLVEVAADQLGADA</sequence>
<dbReference type="EMBL" id="JAGEPF010000018">
    <property type="protein sequence ID" value="MBO2461597.1"/>
    <property type="molecule type" value="Genomic_DNA"/>
</dbReference>
<reference evidence="1 2" key="1">
    <citation type="submission" date="2021-03" db="EMBL/GenBank/DDBJ databases">
        <title>Actinomadura violae sp. nov., isolated from lichen in Thailand.</title>
        <authorList>
            <person name="Kanchanasin P."/>
            <person name="Saeng-In P."/>
            <person name="Phongsopitanun W."/>
            <person name="Yuki M."/>
            <person name="Kudo T."/>
            <person name="Ohkuma M."/>
            <person name="Tanasupawat S."/>
        </authorList>
    </citation>
    <scope>NUCLEOTIDE SEQUENCE [LARGE SCALE GENOMIC DNA]</scope>
    <source>
        <strain evidence="1 2">LCR2-06</strain>
    </source>
</reference>